<dbReference type="HAMAP" id="MF_00636">
    <property type="entry name" value="RapZ_like"/>
    <property type="match status" value="1"/>
</dbReference>
<dbReference type="Pfam" id="PF22740">
    <property type="entry name" value="PapZ_C"/>
    <property type="match status" value="1"/>
</dbReference>
<keyword evidence="8" id="KW-1185">Reference proteome</keyword>
<feature type="domain" description="RapZ-like N-terminal" evidence="5">
    <location>
        <begin position="5"/>
        <end position="156"/>
    </location>
</feature>
<dbReference type="InterPro" id="IPR027417">
    <property type="entry name" value="P-loop_NTPase"/>
</dbReference>
<dbReference type="NCBIfam" id="NF003828">
    <property type="entry name" value="PRK05416.1"/>
    <property type="match status" value="1"/>
</dbReference>
<dbReference type="PANTHER" id="PTHR30448:SF0">
    <property type="entry name" value="RNASE ADAPTER PROTEIN RAPZ"/>
    <property type="match status" value="1"/>
</dbReference>
<organism evidence="7 8">
    <name type="scientific">Candidatus Magnetominusculus xianensis</name>
    <dbReference type="NCBI Taxonomy" id="1748249"/>
    <lineage>
        <taxon>Bacteria</taxon>
        <taxon>Pseudomonadati</taxon>
        <taxon>Nitrospirota</taxon>
        <taxon>Nitrospiria</taxon>
        <taxon>Nitrospirales</taxon>
        <taxon>Nitrospiraceae</taxon>
        <taxon>Candidatus Magnetominusculus</taxon>
    </lineage>
</organism>
<dbReference type="InterPro" id="IPR005337">
    <property type="entry name" value="RapZ-like"/>
</dbReference>
<dbReference type="PIRSF" id="PIRSF005052">
    <property type="entry name" value="P-loopkin"/>
    <property type="match status" value="1"/>
</dbReference>
<keyword evidence="2 4" id="KW-0067">ATP-binding</keyword>
<dbReference type="SUPFAM" id="SSF52540">
    <property type="entry name" value="P-loop containing nucleoside triphosphate hydrolases"/>
    <property type="match status" value="1"/>
</dbReference>
<dbReference type="Proteomes" id="UP000060487">
    <property type="component" value="Unassembled WGS sequence"/>
</dbReference>
<comment type="caution">
    <text evidence="7">The sequence shown here is derived from an EMBL/GenBank/DDBJ whole genome shotgun (WGS) entry which is preliminary data.</text>
</comment>
<evidence type="ECO:0000259" key="6">
    <source>
        <dbReference type="Pfam" id="PF22740"/>
    </source>
</evidence>
<feature type="binding site" evidence="4">
    <location>
        <begin position="10"/>
        <end position="17"/>
    </location>
    <ligand>
        <name>ATP</name>
        <dbReference type="ChEBI" id="CHEBI:30616"/>
    </ligand>
</feature>
<dbReference type="Pfam" id="PF03668">
    <property type="entry name" value="RapZ-like_N"/>
    <property type="match status" value="1"/>
</dbReference>
<sequence>MRSSLVIVTGLSGAGKTVTLRALEDADYFCVDNLPSSLIYGFIKLTALRSEKIAVGIDIREKSFLRGIDKIIRKLRDNYSLTLVYLEAETDIVIRRYKETRRPHPLAKAAKGSIEKAIALEQKMLKFLRDEADSIIDTSSFTPHRLRQHITATLGGLSSDYFKFTIISFGFKFGIPQHLDMLLDVRFLPNPHFVDELRPFTGLDEPVKKYIFDSQVTADYIVKIEDLINFLIPMYKKEGKSSFTLGIGCTGGRHRSPAIVEKAAEFSKKHDIATEVIHRDM</sequence>
<dbReference type="RefSeq" id="WP_085053867.1">
    <property type="nucleotide sequence ID" value="NZ_LNQR01000133.1"/>
</dbReference>
<protein>
    <submittedName>
        <fullName evidence="7">GlmZ(SRNA)-inactivating NTPase</fullName>
    </submittedName>
</protein>
<gene>
    <name evidence="7" type="ORF">ASN18_3270</name>
</gene>
<dbReference type="InterPro" id="IPR053931">
    <property type="entry name" value="RapZ_C"/>
</dbReference>
<dbReference type="EMBL" id="LNQR01000133">
    <property type="protein sequence ID" value="KWT75020.1"/>
    <property type="molecule type" value="Genomic_DNA"/>
</dbReference>
<evidence type="ECO:0000256" key="1">
    <source>
        <dbReference type="ARBA" id="ARBA00022741"/>
    </source>
</evidence>
<keyword evidence="3 4" id="KW-0342">GTP-binding</keyword>
<accession>A0ABR5SAX9</accession>
<evidence type="ECO:0000313" key="8">
    <source>
        <dbReference type="Proteomes" id="UP000060487"/>
    </source>
</evidence>
<proteinExistence type="inferred from homology"/>
<evidence type="ECO:0000256" key="3">
    <source>
        <dbReference type="ARBA" id="ARBA00023134"/>
    </source>
</evidence>
<evidence type="ECO:0000313" key="7">
    <source>
        <dbReference type="EMBL" id="KWT75020.1"/>
    </source>
</evidence>
<reference evidence="7 8" key="1">
    <citation type="submission" date="2015-11" db="EMBL/GenBank/DDBJ databases">
        <authorList>
            <person name="Lin W."/>
        </authorList>
    </citation>
    <scope>NUCLEOTIDE SEQUENCE [LARGE SCALE GENOMIC DNA]</scope>
    <source>
        <strain evidence="7 8">HCH-1</strain>
    </source>
</reference>
<evidence type="ECO:0000256" key="2">
    <source>
        <dbReference type="ARBA" id="ARBA00022840"/>
    </source>
</evidence>
<evidence type="ECO:0000259" key="5">
    <source>
        <dbReference type="Pfam" id="PF03668"/>
    </source>
</evidence>
<dbReference type="InterPro" id="IPR053930">
    <property type="entry name" value="RapZ-like_N"/>
</dbReference>
<feature type="domain" description="RapZ C-terminal" evidence="6">
    <location>
        <begin position="163"/>
        <end position="281"/>
    </location>
</feature>
<name>A0ABR5SAX9_9BACT</name>
<feature type="binding site" evidence="4">
    <location>
        <begin position="58"/>
        <end position="61"/>
    </location>
    <ligand>
        <name>GTP</name>
        <dbReference type="ChEBI" id="CHEBI:37565"/>
    </ligand>
</feature>
<evidence type="ECO:0000256" key="4">
    <source>
        <dbReference type="HAMAP-Rule" id="MF_00636"/>
    </source>
</evidence>
<keyword evidence="1 4" id="KW-0547">Nucleotide-binding</keyword>
<dbReference type="PANTHER" id="PTHR30448">
    <property type="entry name" value="RNASE ADAPTER PROTEIN RAPZ"/>
    <property type="match status" value="1"/>
</dbReference>